<dbReference type="Proteomes" id="UP000515125">
    <property type="component" value="Unplaced"/>
</dbReference>
<comment type="subcellular location">
    <subcellularLocation>
        <location evidence="4">Nucleus</location>
        <location evidence="4">Nucleolus</location>
    </subcellularLocation>
    <subcellularLocation>
        <location evidence="4">Nucleus</location>
        <location evidence="4">Nucleoplasm</location>
    </subcellularLocation>
</comment>
<evidence type="ECO:0000256" key="5">
    <source>
        <dbReference type="SAM" id="MobiDB-lite"/>
    </source>
</evidence>
<evidence type="ECO:0000313" key="8">
    <source>
        <dbReference type="RefSeq" id="XP_026190469.1"/>
    </source>
</evidence>
<sequence length="685" mass="75627">MGKKLKKHQKGEVAQYTTRARALRKLQVSLADFRRLCILKGIYPRDPKKKRFGVNQVYYHKKDLLHLQADGVLLSALRDISATNKKIRKSVGRKEHKDAKRRLRLRPKLPLQHLIKQKFPSLLSAIEDIDDCLCTVFLIASLPSAASRGLPPERSLLSVQLCDEFLLLLSHLRALRKAFVSIKGFFFQAELLGRQVTWVLPHAFAQALPPEIDCRVLDTFSLMYCSSLRHILYKLYKMEGLRYPPAPPKGAPTAAAGSAHLSCHSLQQAVSRFHMLKVTKAPQQQHDSASAAAGEDEHATNPLEDATTAGDSSNAEQDTETKEEGEETDSAAEERDDTGEEESEDEELEESKIELAEADQRDNAAPPAKTSKPKASAGVVRHDTKAAPESNSEGEESELERPDRESDTDSEEEGESSEEDSEDADTAAGAEQGCGVSEHPVQCLFEGLVFFVCRETPLLPLSFAIRSCGGRVGWQSEGSPIVVSDKSITHQVVDRPAEAVFQGFGGSSPSREFVQPQWIFDCLNAGILLPTADYAPGKALPPHLSPFVDDEAEGYIPRQREVLAKLQKAHKEKTANTETQEGLSDSDGMAMSTAAGSTVSCCSTNCSKMQEIAGVAIMNCSRSVSVEQDQLRKEELSEEQLKHQKALMNKKHKRLLERIEFGHKRKEKEAAALKAKRRALEGTSE</sequence>
<keyword evidence="1 4" id="KW-0690">Ribosome biogenesis</keyword>
<dbReference type="Gene3D" id="3.40.50.10190">
    <property type="entry name" value="BRCT domain"/>
    <property type="match status" value="1"/>
</dbReference>
<dbReference type="RefSeq" id="XP_026190469.1">
    <property type="nucleotide sequence ID" value="XM_026334684.1"/>
</dbReference>
<feature type="compositionally biased region" description="Basic and acidic residues" evidence="5">
    <location>
        <begin position="350"/>
        <end position="362"/>
    </location>
</feature>
<dbReference type="GO" id="GO:0003723">
    <property type="term" value="F:RNA binding"/>
    <property type="evidence" value="ECO:0007669"/>
    <property type="project" value="TreeGrafter"/>
</dbReference>
<evidence type="ECO:0000313" key="7">
    <source>
        <dbReference type="Proteomes" id="UP000515125"/>
    </source>
</evidence>
<feature type="region of interest" description="Disordered" evidence="5">
    <location>
        <begin position="280"/>
        <end position="433"/>
    </location>
</feature>
<dbReference type="OrthoDB" id="10264910at2759"/>
<dbReference type="AlphaFoldDB" id="A0A6P6RSD3"/>
<keyword evidence="7" id="KW-1185">Reference proteome</keyword>
<gene>
    <name evidence="8" type="primary">LOC34619425</name>
</gene>
<dbReference type="PROSITE" id="PS50172">
    <property type="entry name" value="BRCT"/>
    <property type="match status" value="1"/>
</dbReference>
<evidence type="ECO:0000256" key="4">
    <source>
        <dbReference type="HAMAP-Rule" id="MF_03028"/>
    </source>
</evidence>
<dbReference type="InterPro" id="IPR036420">
    <property type="entry name" value="BRCT_dom_sf"/>
</dbReference>
<feature type="compositionally biased region" description="Acidic residues" evidence="5">
    <location>
        <begin position="408"/>
        <end position="425"/>
    </location>
</feature>
<dbReference type="InterPro" id="IPR010613">
    <property type="entry name" value="PES"/>
</dbReference>
<dbReference type="HAMAP" id="MF_03028">
    <property type="entry name" value="Pescadillo"/>
    <property type="match status" value="1"/>
</dbReference>
<dbReference type="Pfam" id="PF06732">
    <property type="entry name" value="Pescadillo_N"/>
    <property type="match status" value="1"/>
</dbReference>
<dbReference type="GO" id="GO:0005654">
    <property type="term" value="C:nucleoplasm"/>
    <property type="evidence" value="ECO:0007669"/>
    <property type="project" value="UniProtKB-SubCell"/>
</dbReference>
<dbReference type="CDD" id="cd17709">
    <property type="entry name" value="BRCT_pescadillo_like"/>
    <property type="match status" value="1"/>
</dbReference>
<evidence type="ECO:0000256" key="1">
    <source>
        <dbReference type="ARBA" id="ARBA00022517"/>
    </source>
</evidence>
<feature type="domain" description="BRCT" evidence="6">
    <location>
        <begin position="440"/>
        <end position="536"/>
    </location>
</feature>
<comment type="function">
    <text evidence="4">Required for maturation of ribosomal RNAs and formation of the large ribosomal subunit.</text>
</comment>
<dbReference type="GeneID" id="34619425"/>
<feature type="region of interest" description="Disordered" evidence="5">
    <location>
        <begin position="666"/>
        <end position="685"/>
    </location>
</feature>
<accession>A0A6P6RSD3</accession>
<organism evidence="7 8">
    <name type="scientific">Cyclospora cayetanensis</name>
    <dbReference type="NCBI Taxonomy" id="88456"/>
    <lineage>
        <taxon>Eukaryota</taxon>
        <taxon>Sar</taxon>
        <taxon>Alveolata</taxon>
        <taxon>Apicomplexa</taxon>
        <taxon>Conoidasida</taxon>
        <taxon>Coccidia</taxon>
        <taxon>Eucoccidiorida</taxon>
        <taxon>Eimeriorina</taxon>
        <taxon>Eimeriidae</taxon>
        <taxon>Cyclospora</taxon>
    </lineage>
</organism>
<evidence type="ECO:0000259" key="6">
    <source>
        <dbReference type="PROSITE" id="PS50172"/>
    </source>
</evidence>
<dbReference type="GO" id="GO:0043021">
    <property type="term" value="F:ribonucleoprotein complex binding"/>
    <property type="evidence" value="ECO:0007669"/>
    <property type="project" value="UniProtKB-UniRule"/>
</dbReference>
<feature type="compositionally biased region" description="Acidic residues" evidence="5">
    <location>
        <begin position="317"/>
        <end position="349"/>
    </location>
</feature>
<evidence type="ECO:0000256" key="2">
    <source>
        <dbReference type="ARBA" id="ARBA00022552"/>
    </source>
</evidence>
<dbReference type="PANTHER" id="PTHR12221:SF6">
    <property type="entry name" value="PESCADILLO HOMOLOG"/>
    <property type="match status" value="1"/>
</dbReference>
<keyword evidence="2 4" id="KW-0698">rRNA processing</keyword>
<name>A0A6P6RSD3_9EIME</name>
<feature type="region of interest" description="Disordered" evidence="5">
    <location>
        <begin position="568"/>
        <end position="590"/>
    </location>
</feature>
<protein>
    <recommendedName>
        <fullName evidence="4">Pescadillo homolog</fullName>
    </recommendedName>
</protein>
<dbReference type="InterPro" id="IPR001357">
    <property type="entry name" value="BRCT_dom"/>
</dbReference>
<dbReference type="PANTHER" id="PTHR12221">
    <property type="entry name" value="PESCADILLO - RELATED"/>
    <property type="match status" value="1"/>
</dbReference>
<reference evidence="8" key="1">
    <citation type="submission" date="2025-08" db="UniProtKB">
        <authorList>
            <consortium name="RefSeq"/>
        </authorList>
    </citation>
    <scope>IDENTIFICATION</scope>
</reference>
<comment type="similarity">
    <text evidence="4">Belongs to the pescadillo family.</text>
</comment>
<dbReference type="GO" id="GO:0000466">
    <property type="term" value="P:maturation of 5.8S rRNA from tricistronic rRNA transcript (SSU-rRNA, 5.8S rRNA, LSU-rRNA)"/>
    <property type="evidence" value="ECO:0007669"/>
    <property type="project" value="UniProtKB-UniRule"/>
</dbReference>
<dbReference type="GO" id="GO:0070545">
    <property type="term" value="C:PeBoW complex"/>
    <property type="evidence" value="ECO:0007669"/>
    <property type="project" value="TreeGrafter"/>
</dbReference>
<dbReference type="GO" id="GO:0000463">
    <property type="term" value="P:maturation of LSU-rRNA from tricistronic rRNA transcript (SSU-rRNA, 5.8S rRNA, LSU-rRNA)"/>
    <property type="evidence" value="ECO:0007669"/>
    <property type="project" value="UniProtKB-UniRule"/>
</dbReference>
<proteinExistence type="inferred from homology"/>
<dbReference type="GO" id="GO:0030687">
    <property type="term" value="C:preribosome, large subunit precursor"/>
    <property type="evidence" value="ECO:0007669"/>
    <property type="project" value="UniProtKB-UniRule"/>
</dbReference>
<evidence type="ECO:0000256" key="3">
    <source>
        <dbReference type="ARBA" id="ARBA00023242"/>
    </source>
</evidence>
<dbReference type="SUPFAM" id="SSF52113">
    <property type="entry name" value="BRCT domain"/>
    <property type="match status" value="1"/>
</dbReference>
<keyword evidence="3 4" id="KW-0539">Nucleus</keyword>
<feature type="compositionally biased region" description="Low complexity" evidence="5">
    <location>
        <begin position="364"/>
        <end position="377"/>
    </location>
</feature>